<dbReference type="GO" id="GO:0046394">
    <property type="term" value="P:carboxylic acid biosynthetic process"/>
    <property type="evidence" value="ECO:0007669"/>
    <property type="project" value="UniProtKB-ARBA"/>
</dbReference>
<dbReference type="Gene3D" id="3.20.10.10">
    <property type="entry name" value="D-amino Acid Aminotransferase, subunit A, domain 2"/>
    <property type="match status" value="1"/>
</dbReference>
<dbReference type="OrthoDB" id="25921at2759"/>
<dbReference type="AlphaFoldDB" id="A0A8J8T0P7"/>
<protein>
    <submittedName>
        <fullName evidence="2">Uncharacterized protein</fullName>
    </submittedName>
</protein>
<dbReference type="PANTHER" id="PTHR42743:SF11">
    <property type="entry name" value="AMINODEOXYCHORISMATE LYASE"/>
    <property type="match status" value="1"/>
</dbReference>
<comment type="similarity">
    <text evidence="1">Belongs to the class-IV pyridoxal-phosphate-dependent aminotransferase family.</text>
</comment>
<evidence type="ECO:0000313" key="2">
    <source>
        <dbReference type="EMBL" id="TNV77238.1"/>
    </source>
</evidence>
<proteinExistence type="inferred from homology"/>
<dbReference type="InterPro" id="IPR050571">
    <property type="entry name" value="Class-IV_PLP-Dep_Aminotrnsfr"/>
</dbReference>
<dbReference type="EMBL" id="RRYP01012254">
    <property type="protein sequence ID" value="TNV77238.1"/>
    <property type="molecule type" value="Genomic_DNA"/>
</dbReference>
<dbReference type="Proteomes" id="UP000785679">
    <property type="component" value="Unassembled WGS sequence"/>
</dbReference>
<dbReference type="InterPro" id="IPR036038">
    <property type="entry name" value="Aminotransferase-like"/>
</dbReference>
<comment type="caution">
    <text evidence="2">The sequence shown here is derived from an EMBL/GenBank/DDBJ whole genome shotgun (WGS) entry which is preliminary data.</text>
</comment>
<reference evidence="2" key="1">
    <citation type="submission" date="2019-06" db="EMBL/GenBank/DDBJ databases">
        <authorList>
            <person name="Zheng W."/>
        </authorList>
    </citation>
    <scope>NUCLEOTIDE SEQUENCE</scope>
    <source>
        <strain evidence="2">QDHG01</strain>
    </source>
</reference>
<dbReference type="Gene3D" id="3.30.470.10">
    <property type="match status" value="1"/>
</dbReference>
<sequence>MEVKSGKGIVQEYKGGLFGVASQQESLQSQQKEEYLCFYTSELNIITTNPSCMSITLDDKSITRGYSLTDDFHISHNRILQFNQKLTRLLKEGQLINLKPRLSTVEEITDVIREMLETSRQLYGPSVFANDDHKLRLLLTGGGGDFSVALNKHNTQLYIAIIRTIQPQSYDLEESLLTSSELQKLNFNIKSNNYLVRSYIATESKAQGGYLAIEADREGYLLEGSVATVAVLLDNGDFVVPPFDRILPGTTAIKILDFLDKEVIPHQSDGYVKRIVRRDIKVSEAKQNAVEAMFLGGEECVPITEWDGEKVGDGKKGRLATMFQEHLKMFSKDVGMTKGQIKVEYASGKL</sequence>
<dbReference type="SUPFAM" id="SSF56752">
    <property type="entry name" value="D-aminoacid aminotransferase-like PLP-dependent enzymes"/>
    <property type="match status" value="1"/>
</dbReference>
<dbReference type="PANTHER" id="PTHR42743">
    <property type="entry name" value="AMINO-ACID AMINOTRANSFERASE"/>
    <property type="match status" value="1"/>
</dbReference>
<dbReference type="GO" id="GO:0003824">
    <property type="term" value="F:catalytic activity"/>
    <property type="evidence" value="ECO:0007669"/>
    <property type="project" value="InterPro"/>
</dbReference>
<accession>A0A8J8T0P7</accession>
<name>A0A8J8T0P7_HALGN</name>
<evidence type="ECO:0000256" key="1">
    <source>
        <dbReference type="ARBA" id="ARBA00009320"/>
    </source>
</evidence>
<organism evidence="2 3">
    <name type="scientific">Halteria grandinella</name>
    <dbReference type="NCBI Taxonomy" id="5974"/>
    <lineage>
        <taxon>Eukaryota</taxon>
        <taxon>Sar</taxon>
        <taxon>Alveolata</taxon>
        <taxon>Ciliophora</taxon>
        <taxon>Intramacronucleata</taxon>
        <taxon>Spirotrichea</taxon>
        <taxon>Stichotrichia</taxon>
        <taxon>Sporadotrichida</taxon>
        <taxon>Halteriidae</taxon>
        <taxon>Halteria</taxon>
    </lineage>
</organism>
<evidence type="ECO:0000313" key="3">
    <source>
        <dbReference type="Proteomes" id="UP000785679"/>
    </source>
</evidence>
<dbReference type="InterPro" id="IPR043132">
    <property type="entry name" value="BCAT-like_C"/>
</dbReference>
<keyword evidence="3" id="KW-1185">Reference proteome</keyword>
<gene>
    <name evidence="2" type="ORF">FGO68_gene14580</name>
</gene>
<dbReference type="InterPro" id="IPR001544">
    <property type="entry name" value="Aminotrans_IV"/>
</dbReference>
<dbReference type="Pfam" id="PF01063">
    <property type="entry name" value="Aminotran_4"/>
    <property type="match status" value="1"/>
</dbReference>
<dbReference type="InterPro" id="IPR043131">
    <property type="entry name" value="BCAT-like_N"/>
</dbReference>